<dbReference type="EC" id="2.7.11.1" evidence="2"/>
<dbReference type="PROSITE" id="PS00107">
    <property type="entry name" value="PROTEIN_KINASE_ATP"/>
    <property type="match status" value="1"/>
</dbReference>
<keyword evidence="10 16" id="KW-0067">ATP-binding</keyword>
<dbReference type="FunFam" id="3.30.200.20:FF:000207">
    <property type="entry name" value="proline-rich receptor-like protein kinase PERK1"/>
    <property type="match status" value="1"/>
</dbReference>
<feature type="transmembrane region" description="Helical" evidence="18">
    <location>
        <begin position="132"/>
        <end position="153"/>
    </location>
</feature>
<evidence type="ECO:0000256" key="6">
    <source>
        <dbReference type="ARBA" id="ARBA00022679"/>
    </source>
</evidence>
<gene>
    <name evidence="20" type="ORF">FPE_LOCUS12946</name>
</gene>
<keyword evidence="6" id="KW-0808">Transferase</keyword>
<dbReference type="GO" id="GO:0004674">
    <property type="term" value="F:protein serine/threonine kinase activity"/>
    <property type="evidence" value="ECO:0007669"/>
    <property type="project" value="UniProtKB-KW"/>
</dbReference>
<dbReference type="InterPro" id="IPR017441">
    <property type="entry name" value="Protein_kinase_ATP_BS"/>
</dbReference>
<keyword evidence="7 18" id="KW-0812">Transmembrane</keyword>
<dbReference type="EMBL" id="OU503042">
    <property type="protein sequence ID" value="CAI9765516.1"/>
    <property type="molecule type" value="Genomic_DNA"/>
</dbReference>
<keyword evidence="21" id="KW-1185">Reference proteome</keyword>
<organism evidence="20 21">
    <name type="scientific">Fraxinus pennsylvanica</name>
    <dbReference type="NCBI Taxonomy" id="56036"/>
    <lineage>
        <taxon>Eukaryota</taxon>
        <taxon>Viridiplantae</taxon>
        <taxon>Streptophyta</taxon>
        <taxon>Embryophyta</taxon>
        <taxon>Tracheophyta</taxon>
        <taxon>Spermatophyta</taxon>
        <taxon>Magnoliopsida</taxon>
        <taxon>eudicotyledons</taxon>
        <taxon>Gunneridae</taxon>
        <taxon>Pentapetalae</taxon>
        <taxon>asterids</taxon>
        <taxon>lamiids</taxon>
        <taxon>Lamiales</taxon>
        <taxon>Oleaceae</taxon>
        <taxon>Oleeae</taxon>
        <taxon>Fraxinus</taxon>
    </lineage>
</organism>
<feature type="compositionally biased region" description="Low complexity" evidence="17">
    <location>
        <begin position="22"/>
        <end position="36"/>
    </location>
</feature>
<dbReference type="Gene3D" id="3.30.200.20">
    <property type="entry name" value="Phosphorylase Kinase, domain 1"/>
    <property type="match status" value="1"/>
</dbReference>
<keyword evidence="5" id="KW-0597">Phosphoprotein</keyword>
<dbReference type="InterPro" id="IPR047117">
    <property type="entry name" value="PERK1-13-like"/>
</dbReference>
<name>A0AAD1ZCU6_9LAMI</name>
<dbReference type="SUPFAM" id="SSF56112">
    <property type="entry name" value="Protein kinase-like (PK-like)"/>
    <property type="match status" value="1"/>
</dbReference>
<evidence type="ECO:0000256" key="12">
    <source>
        <dbReference type="ARBA" id="ARBA00023136"/>
    </source>
</evidence>
<comment type="catalytic activity">
    <reaction evidence="14">
        <text>L-threonyl-[protein] + ATP = O-phospho-L-threonyl-[protein] + ADP + H(+)</text>
        <dbReference type="Rhea" id="RHEA:46608"/>
        <dbReference type="Rhea" id="RHEA-COMP:11060"/>
        <dbReference type="Rhea" id="RHEA-COMP:11605"/>
        <dbReference type="ChEBI" id="CHEBI:15378"/>
        <dbReference type="ChEBI" id="CHEBI:30013"/>
        <dbReference type="ChEBI" id="CHEBI:30616"/>
        <dbReference type="ChEBI" id="CHEBI:61977"/>
        <dbReference type="ChEBI" id="CHEBI:456216"/>
        <dbReference type="EC" id="2.7.11.1"/>
    </reaction>
</comment>
<dbReference type="PANTHER" id="PTHR47982">
    <property type="entry name" value="PROLINE-RICH RECEPTOR-LIKE PROTEIN KINASE PERK4"/>
    <property type="match status" value="1"/>
</dbReference>
<comment type="subcellular location">
    <subcellularLocation>
        <location evidence="1">Cell membrane</location>
        <topology evidence="1">Single-pass membrane protein</topology>
    </subcellularLocation>
</comment>
<keyword evidence="3" id="KW-1003">Cell membrane</keyword>
<evidence type="ECO:0000256" key="11">
    <source>
        <dbReference type="ARBA" id="ARBA00022989"/>
    </source>
</evidence>
<keyword evidence="8 16" id="KW-0547">Nucleotide-binding</keyword>
<evidence type="ECO:0000256" key="1">
    <source>
        <dbReference type="ARBA" id="ARBA00004162"/>
    </source>
</evidence>
<dbReference type="PROSITE" id="PS00108">
    <property type="entry name" value="PROTEIN_KINASE_ST"/>
    <property type="match status" value="1"/>
</dbReference>
<keyword evidence="4" id="KW-0723">Serine/threonine-protein kinase</keyword>
<evidence type="ECO:0000256" key="15">
    <source>
        <dbReference type="ARBA" id="ARBA00048679"/>
    </source>
</evidence>
<evidence type="ECO:0000256" key="7">
    <source>
        <dbReference type="ARBA" id="ARBA00022692"/>
    </source>
</evidence>
<evidence type="ECO:0000256" key="2">
    <source>
        <dbReference type="ARBA" id="ARBA00012513"/>
    </source>
</evidence>
<dbReference type="GO" id="GO:0005886">
    <property type="term" value="C:plasma membrane"/>
    <property type="evidence" value="ECO:0007669"/>
    <property type="project" value="UniProtKB-SubCell"/>
</dbReference>
<dbReference type="Pfam" id="PF07714">
    <property type="entry name" value="PK_Tyr_Ser-Thr"/>
    <property type="match status" value="1"/>
</dbReference>
<dbReference type="Gene3D" id="1.10.510.10">
    <property type="entry name" value="Transferase(Phosphotransferase) domain 1"/>
    <property type="match status" value="1"/>
</dbReference>
<evidence type="ECO:0000256" key="8">
    <source>
        <dbReference type="ARBA" id="ARBA00022741"/>
    </source>
</evidence>
<dbReference type="AlphaFoldDB" id="A0AAD1ZCU6"/>
<dbReference type="FunFam" id="1.10.510.10:FF:000239">
    <property type="entry name" value="Proline-rich receptor-like protein kinase PERK1"/>
    <property type="match status" value="1"/>
</dbReference>
<dbReference type="PANTHER" id="PTHR47982:SF47">
    <property type="entry name" value="PROLINE-RICH RECEPTOR-LIKE PROTEIN KINASE PERK6-RELATED"/>
    <property type="match status" value="1"/>
</dbReference>
<keyword evidence="13" id="KW-0325">Glycoprotein</keyword>
<evidence type="ECO:0000256" key="4">
    <source>
        <dbReference type="ARBA" id="ARBA00022527"/>
    </source>
</evidence>
<dbReference type="Proteomes" id="UP000834106">
    <property type="component" value="Chromosome 7"/>
</dbReference>
<comment type="catalytic activity">
    <reaction evidence="15">
        <text>L-seryl-[protein] + ATP = O-phospho-L-seryl-[protein] + ADP + H(+)</text>
        <dbReference type="Rhea" id="RHEA:17989"/>
        <dbReference type="Rhea" id="RHEA-COMP:9863"/>
        <dbReference type="Rhea" id="RHEA-COMP:11604"/>
        <dbReference type="ChEBI" id="CHEBI:15378"/>
        <dbReference type="ChEBI" id="CHEBI:29999"/>
        <dbReference type="ChEBI" id="CHEBI:30616"/>
        <dbReference type="ChEBI" id="CHEBI:83421"/>
        <dbReference type="ChEBI" id="CHEBI:456216"/>
        <dbReference type="EC" id="2.7.11.1"/>
    </reaction>
</comment>
<evidence type="ECO:0000256" key="3">
    <source>
        <dbReference type="ARBA" id="ARBA00022475"/>
    </source>
</evidence>
<keyword evidence="9" id="KW-0418">Kinase</keyword>
<dbReference type="InterPro" id="IPR008271">
    <property type="entry name" value="Ser/Thr_kinase_AS"/>
</dbReference>
<dbReference type="InterPro" id="IPR001245">
    <property type="entry name" value="Ser-Thr/Tyr_kinase_cat_dom"/>
</dbReference>
<keyword evidence="11 18" id="KW-1133">Transmembrane helix</keyword>
<evidence type="ECO:0000259" key="19">
    <source>
        <dbReference type="PROSITE" id="PS50011"/>
    </source>
</evidence>
<evidence type="ECO:0000256" key="14">
    <source>
        <dbReference type="ARBA" id="ARBA00047899"/>
    </source>
</evidence>
<keyword evidence="12 18" id="KW-0472">Membrane</keyword>
<dbReference type="SMART" id="SM00220">
    <property type="entry name" value="S_TKc"/>
    <property type="match status" value="1"/>
</dbReference>
<accession>A0AAD1ZCU6</accession>
<feature type="compositionally biased region" description="Low complexity" evidence="17">
    <location>
        <begin position="51"/>
        <end position="81"/>
    </location>
</feature>
<sequence>MSSSSPKESPPSNSSSPPPPSSSSSSSPSPSSHDSPSAPPPSKHSSPPPHSNDSSLPPSNNDNNNNNNKKTPPPSNSSSSGGKDGDSSSPHPPPPPPLQQHPNTPRLPPSRHESSQSSNSPSNDDSSINEKAIIGGAVGGAALLLIIMIIFLVSCCRRKKRKSHDHIHYYRDESHGNRNNDYYDSGPGFSGPHQAALPPPPQPSIPLGFNQSSFTYNDLAAATDNFAQSNMLGQGGFGYVHKGALPNGKEVAVKSLKSNSGQGEREFQAEVDIISRVHHRHLVSLVGYCIAGSQRMLVYEFVDNGTLEFHLHGANRPVMDWSTRLKIALGSAKGFAYLHEDCHPRIIHRDIKAANILLDSHGEAQVADFGLAKLSNDNNTHVSTRIMGTFGYLAPEYASSGKLTEKSDVYSYGIVLLELITGRRPVDIHRDDDEDNLVDWARPILTQVTEGGSYEALVDPRLENNYDPHEMLRMVTCAGACIRHSARGRPKMSEIVRALEGDVSLEDLNEGVKAGYRGLNGSSGSSAYESGSFSDLKKIRKTGLEHDQTSRPLAPSSAETSIALLGKHETVLLGIQFEQFAFLILELYTARTFLEFSTIIRYRTTPRGRLSPRTSPSIFPLMWIIQ</sequence>
<evidence type="ECO:0000256" key="17">
    <source>
        <dbReference type="SAM" id="MobiDB-lite"/>
    </source>
</evidence>
<feature type="region of interest" description="Disordered" evidence="17">
    <location>
        <begin position="1"/>
        <end position="127"/>
    </location>
</feature>
<feature type="compositionally biased region" description="Pro residues" evidence="17">
    <location>
        <begin position="37"/>
        <end position="50"/>
    </location>
</feature>
<dbReference type="GO" id="GO:0005524">
    <property type="term" value="F:ATP binding"/>
    <property type="evidence" value="ECO:0007669"/>
    <property type="project" value="UniProtKB-UniRule"/>
</dbReference>
<evidence type="ECO:0000313" key="21">
    <source>
        <dbReference type="Proteomes" id="UP000834106"/>
    </source>
</evidence>
<protein>
    <recommendedName>
        <fullName evidence="2">non-specific serine/threonine protein kinase</fullName>
        <ecNumber evidence="2">2.7.11.1</ecNumber>
    </recommendedName>
</protein>
<evidence type="ECO:0000256" key="5">
    <source>
        <dbReference type="ARBA" id="ARBA00022553"/>
    </source>
</evidence>
<evidence type="ECO:0000256" key="13">
    <source>
        <dbReference type="ARBA" id="ARBA00023180"/>
    </source>
</evidence>
<feature type="compositionally biased region" description="Low complexity" evidence="17">
    <location>
        <begin position="1"/>
        <end position="15"/>
    </location>
</feature>
<dbReference type="PROSITE" id="PS50011">
    <property type="entry name" value="PROTEIN_KINASE_DOM"/>
    <property type="match status" value="1"/>
</dbReference>
<proteinExistence type="predicted"/>
<dbReference type="InterPro" id="IPR000719">
    <property type="entry name" value="Prot_kinase_dom"/>
</dbReference>
<feature type="binding site" evidence="16">
    <location>
        <position position="254"/>
    </location>
    <ligand>
        <name>ATP</name>
        <dbReference type="ChEBI" id="CHEBI:30616"/>
    </ligand>
</feature>
<reference evidence="20" key="1">
    <citation type="submission" date="2023-05" db="EMBL/GenBank/DDBJ databases">
        <authorList>
            <person name="Huff M."/>
        </authorList>
    </citation>
    <scope>NUCLEOTIDE SEQUENCE</scope>
</reference>
<feature type="compositionally biased region" description="Pro residues" evidence="17">
    <location>
        <begin position="90"/>
        <end position="99"/>
    </location>
</feature>
<evidence type="ECO:0000256" key="16">
    <source>
        <dbReference type="PROSITE-ProRule" id="PRU10141"/>
    </source>
</evidence>
<feature type="compositionally biased region" description="Low complexity" evidence="17">
    <location>
        <begin position="115"/>
        <end position="127"/>
    </location>
</feature>
<evidence type="ECO:0000256" key="10">
    <source>
        <dbReference type="ARBA" id="ARBA00022840"/>
    </source>
</evidence>
<evidence type="ECO:0000256" key="18">
    <source>
        <dbReference type="SAM" id="Phobius"/>
    </source>
</evidence>
<evidence type="ECO:0000313" key="20">
    <source>
        <dbReference type="EMBL" id="CAI9765516.1"/>
    </source>
</evidence>
<dbReference type="InterPro" id="IPR011009">
    <property type="entry name" value="Kinase-like_dom_sf"/>
</dbReference>
<feature type="domain" description="Protein kinase" evidence="19">
    <location>
        <begin position="226"/>
        <end position="571"/>
    </location>
</feature>
<evidence type="ECO:0000256" key="9">
    <source>
        <dbReference type="ARBA" id="ARBA00022777"/>
    </source>
</evidence>